<dbReference type="SUPFAM" id="SSF51445">
    <property type="entry name" value="(Trans)glycosidases"/>
    <property type="match status" value="1"/>
</dbReference>
<organism evidence="2 3">
    <name type="scientific">Lysobacter gummosus</name>
    <dbReference type="NCBI Taxonomy" id="262324"/>
    <lineage>
        <taxon>Bacteria</taxon>
        <taxon>Pseudomonadati</taxon>
        <taxon>Pseudomonadota</taxon>
        <taxon>Gammaproteobacteria</taxon>
        <taxon>Lysobacterales</taxon>
        <taxon>Lysobacteraceae</taxon>
        <taxon>Lysobacter</taxon>
    </lineage>
</organism>
<dbReference type="EMBL" id="CP093547">
    <property type="protein sequence ID" value="UNP31120.1"/>
    <property type="molecule type" value="Genomic_DNA"/>
</dbReference>
<keyword evidence="1" id="KW-0732">Signal</keyword>
<protein>
    <recommendedName>
        <fullName evidence="4">O-Glycosyl hydrolase 30 family protein</fullName>
    </recommendedName>
</protein>
<gene>
    <name evidence="2" type="ORF">MOV92_07700</name>
</gene>
<accession>A0ABY3XHK4</accession>
<dbReference type="RefSeq" id="WP_057942289.1">
    <property type="nucleotide sequence ID" value="NZ_CP011131.1"/>
</dbReference>
<dbReference type="InterPro" id="IPR013780">
    <property type="entry name" value="Glyco_hydro_b"/>
</dbReference>
<dbReference type="Gene3D" id="2.60.40.1180">
    <property type="entry name" value="Golgi alpha-mannosidase II"/>
    <property type="match status" value="1"/>
</dbReference>
<keyword evidence="3" id="KW-1185">Reference proteome</keyword>
<feature type="chain" id="PRO_5046957761" description="O-Glycosyl hydrolase 30 family protein" evidence="1">
    <location>
        <begin position="29"/>
        <end position="481"/>
    </location>
</feature>
<sequence length="481" mass="54034">MKRKNTWQSLLYASCAAALVAFAPTASAQQYNVRLDLPKQVIWGLGVEIQSDSIGSGNNGLPQAPTSVPHDLTTSERNRLATDLIGRGYGFRYIRLAGGLYYRGLRNDGKNLDARWPEQLQELSTLISQSGAEGVNLEYWSPAPAWKSNNAYIGGSLKQFDATFLGQFGDAVVEDIRYLKASGVPVVQFGLQNEPPAKPGTYPYCVYTDDQYVLAYNAVASKVRTAYPAIHLHANSWDGQNRAALRDGLDMNLVDAWTWHRIGRDSNDQIDNAPMFNANRMGKAVYNNEFEYLSGGTSEARMMNTAQSIMNWFTFVDSPTWYWLHALKPTYNAEAAGYALGYWRPADDTDFSKFAHIQPGHFDYELRNWRAIVGFLEWMPWNSQRYQVDEPLYTDSNGVQRLYRDKRILAFRQGGAGGKLVVVLSNRDTSPYTFNINFGGSGSFKGYRYRVDQWKQALTTVAGPVAAVTVPTNSIEFWVQQ</sequence>
<evidence type="ECO:0008006" key="4">
    <source>
        <dbReference type="Google" id="ProtNLM"/>
    </source>
</evidence>
<reference evidence="2 3" key="1">
    <citation type="submission" date="2022-03" db="EMBL/GenBank/DDBJ databases">
        <title>Complete genome sequence of Lysobacter capsici VKM B-2533 and Lysobacter gummosus 10.1.1, promising sources of lytic agents.</title>
        <authorList>
            <person name="Tarlachkov S.V."/>
            <person name="Kudryakova I.V."/>
            <person name="Afoshin A.S."/>
            <person name="Leontyevskaya E.A."/>
            <person name="Leontyevskaya N.V."/>
        </authorList>
    </citation>
    <scope>NUCLEOTIDE SEQUENCE [LARGE SCALE GENOMIC DNA]</scope>
    <source>
        <strain evidence="2 3">10.1.1</strain>
    </source>
</reference>
<evidence type="ECO:0000313" key="2">
    <source>
        <dbReference type="EMBL" id="UNP31120.1"/>
    </source>
</evidence>
<evidence type="ECO:0000256" key="1">
    <source>
        <dbReference type="SAM" id="SignalP"/>
    </source>
</evidence>
<proteinExistence type="predicted"/>
<name>A0ABY3XHK4_9GAMM</name>
<feature type="signal peptide" evidence="1">
    <location>
        <begin position="1"/>
        <end position="28"/>
    </location>
</feature>
<dbReference type="Proteomes" id="UP000829194">
    <property type="component" value="Chromosome"/>
</dbReference>
<dbReference type="Gene3D" id="3.20.20.80">
    <property type="entry name" value="Glycosidases"/>
    <property type="match status" value="1"/>
</dbReference>
<dbReference type="InterPro" id="IPR017853">
    <property type="entry name" value="GH"/>
</dbReference>
<evidence type="ECO:0000313" key="3">
    <source>
        <dbReference type="Proteomes" id="UP000829194"/>
    </source>
</evidence>